<keyword evidence="4" id="KW-1185">Reference proteome</keyword>
<keyword evidence="1" id="KW-0472">Membrane</keyword>
<accession>C7PX92</accession>
<feature type="transmembrane region" description="Helical" evidence="1">
    <location>
        <begin position="877"/>
        <end position="895"/>
    </location>
</feature>
<feature type="transmembrane region" description="Helical" evidence="1">
    <location>
        <begin position="845"/>
        <end position="865"/>
    </location>
</feature>
<organism evidence="3 4">
    <name type="scientific">Catenulispora acidiphila (strain DSM 44928 / JCM 14897 / NBRC 102108 / NRRL B-24433 / ID139908)</name>
    <dbReference type="NCBI Taxonomy" id="479433"/>
    <lineage>
        <taxon>Bacteria</taxon>
        <taxon>Bacillati</taxon>
        <taxon>Actinomycetota</taxon>
        <taxon>Actinomycetes</taxon>
        <taxon>Catenulisporales</taxon>
        <taxon>Catenulisporaceae</taxon>
        <taxon>Catenulispora</taxon>
    </lineage>
</organism>
<dbReference type="KEGG" id="cai:Caci_0493"/>
<gene>
    <name evidence="3" type="ordered locus">Caci_0493</name>
</gene>
<evidence type="ECO:0000259" key="2">
    <source>
        <dbReference type="Pfam" id="PF05729"/>
    </source>
</evidence>
<dbReference type="NCBIfam" id="NF047398">
    <property type="entry name" value="AAA_KGGVGR"/>
    <property type="match status" value="1"/>
</dbReference>
<dbReference type="Proteomes" id="UP000000851">
    <property type="component" value="Chromosome"/>
</dbReference>
<dbReference type="InterPro" id="IPR007111">
    <property type="entry name" value="NACHT_NTPase"/>
</dbReference>
<dbReference type="HOGENOM" id="CLU_291649_0_0_11"/>
<dbReference type="AlphaFoldDB" id="C7PX92"/>
<dbReference type="InterPro" id="IPR050678">
    <property type="entry name" value="DNA_Partitioning_ATPase"/>
</dbReference>
<name>C7PX92_CATAD</name>
<keyword evidence="1" id="KW-0812">Transmembrane</keyword>
<sequence>MKGSIITFYSYKGGTGRSMALANAAWILASNGLRVLVVDWDLEAPGLHRYFHPFLSDRDLRTSMGLIDLVWEFVAAALDSEAQDEPGWHEDFARISPYAMSIDFDFPGRGTVDLVPAGKQDASYSALVSSFDWGNFYERLGGGGYLEALKRDMRLHYDYVLIDSRTGLSDTAGICTVHLPDILVNCFSLSTQAIDGAAAVAGSVHRQRENRQVRIFPVPMRVEDGEQDKLDASRDFARERFGRFLFHVSDPERYWGEVEVPYKSFYAYEEILATFGDRPQQENSVLAATERIVGYLSDGQVTALSSSLSESERRVWLTRFQRNGPKLSRTELDVRLPGPPLKIFISYAHDSHEHFEEVRELWFLLRANGTDAQLGSPDNERRWNGPVPTATEIRTADLIIVAVSPLYRRSTGDDGQTSGDESGAGVEARLIRDEVQGGYSVQRIIPVVLPSAAVTEVPAYLADSPVRPVIVEQLTADGIRPLLRQVARFKRVDHKRADFNPSWRENLPKPEPDLEQAALQLARSVASGWEVSAAATLSRPPLATRWSGSQRRGSFDDLVNIFLTSSRGRLLVLGSAGSGKTTTAVRLLLDLLARRTDEPIPILLAVATWRPDVEHINTWIIRRLQEDYTVGGIAERLVTTGMILPILDGLDELPVTQRALALDALSTLRINQPFVATCRTGDYRQVAAELGQMLANTVVVELEPITSNDIRAYLAVDLPDSDRRWQPVFAHLREFPGGLLAQSMSNPFMLDLMRDAYRRPNTDPAELLNNRLFPTTQAIEHRLFGTFIGRAYAPRPSTRPESTYDASSADRWLSFLARSLHEQHTRDLSWWHLHRVLPPGGLRTLLALAAGFFGALMLGLAGLRFDVLPDIAAIPGWVKGALAGTGLGLFVALVAREPVQLSKPSPRRAEPSPRRRQLGRLVGISADLNQASSPAAALLIERRTVSTVGLLMVLVIGISELVSGIPRALVEPIVATAVGLIMVRFSTSSWGWYSVTRWWLALRGVLPLRVMRFLGDAHARGVLRQQGVAYQFRDVALLEWFAGDHI</sequence>
<evidence type="ECO:0000313" key="4">
    <source>
        <dbReference type="Proteomes" id="UP000000851"/>
    </source>
</evidence>
<dbReference type="eggNOG" id="COG0455">
    <property type="taxonomic scope" value="Bacteria"/>
</dbReference>
<proteinExistence type="predicted"/>
<keyword evidence="1" id="KW-1133">Transmembrane helix</keyword>
<evidence type="ECO:0000256" key="1">
    <source>
        <dbReference type="SAM" id="Phobius"/>
    </source>
</evidence>
<dbReference type="InterPro" id="IPR027417">
    <property type="entry name" value="P-loop_NTPase"/>
</dbReference>
<dbReference type="Pfam" id="PF05729">
    <property type="entry name" value="NACHT"/>
    <property type="match status" value="1"/>
</dbReference>
<dbReference type="EMBL" id="CP001700">
    <property type="protein sequence ID" value="ACU69443.1"/>
    <property type="molecule type" value="Genomic_DNA"/>
</dbReference>
<dbReference type="RefSeq" id="WP_012784738.1">
    <property type="nucleotide sequence ID" value="NC_013131.1"/>
</dbReference>
<dbReference type="PANTHER" id="PTHR13696">
    <property type="entry name" value="P-LOOP CONTAINING NUCLEOSIDE TRIPHOSPHATE HYDROLASE"/>
    <property type="match status" value="1"/>
</dbReference>
<reference evidence="3 4" key="1">
    <citation type="journal article" date="2009" name="Stand. Genomic Sci.">
        <title>Complete genome sequence of Catenulispora acidiphila type strain (ID 139908).</title>
        <authorList>
            <person name="Copeland A."/>
            <person name="Lapidus A."/>
            <person name="Glavina Del Rio T."/>
            <person name="Nolan M."/>
            <person name="Lucas S."/>
            <person name="Chen F."/>
            <person name="Tice H."/>
            <person name="Cheng J.F."/>
            <person name="Bruce D."/>
            <person name="Goodwin L."/>
            <person name="Pitluck S."/>
            <person name="Mikhailova N."/>
            <person name="Pati A."/>
            <person name="Ivanova N."/>
            <person name="Mavromatis K."/>
            <person name="Chen A."/>
            <person name="Palaniappan K."/>
            <person name="Chain P."/>
            <person name="Land M."/>
            <person name="Hauser L."/>
            <person name="Chang Y.J."/>
            <person name="Jeffries C.D."/>
            <person name="Chertkov O."/>
            <person name="Brettin T."/>
            <person name="Detter J.C."/>
            <person name="Han C."/>
            <person name="Ali Z."/>
            <person name="Tindall B.J."/>
            <person name="Goker M."/>
            <person name="Bristow J."/>
            <person name="Eisen J.A."/>
            <person name="Markowitz V."/>
            <person name="Hugenholtz P."/>
            <person name="Kyrpides N.C."/>
            <person name="Klenk H.P."/>
        </authorList>
    </citation>
    <scope>NUCLEOTIDE SEQUENCE [LARGE SCALE GENOMIC DNA]</scope>
    <source>
        <strain evidence="4">DSM 44928 / JCM 14897 / NBRC 102108 / NRRL B-24433 / ID139908</strain>
    </source>
</reference>
<dbReference type="InParanoid" id="C7PX92"/>
<protein>
    <recommendedName>
        <fullName evidence="2">NACHT domain-containing protein</fullName>
    </recommendedName>
</protein>
<dbReference type="Gene3D" id="3.40.50.300">
    <property type="entry name" value="P-loop containing nucleotide triphosphate hydrolases"/>
    <property type="match status" value="2"/>
</dbReference>
<dbReference type="STRING" id="479433.Caci_0493"/>
<dbReference type="SUPFAM" id="SSF52540">
    <property type="entry name" value="P-loop containing nucleoside triphosphate hydrolases"/>
    <property type="match status" value="2"/>
</dbReference>
<dbReference type="PANTHER" id="PTHR13696:SF52">
    <property type="entry name" value="PARA FAMILY PROTEIN CT_582"/>
    <property type="match status" value="1"/>
</dbReference>
<dbReference type="eggNOG" id="COG5635">
    <property type="taxonomic scope" value="Bacteria"/>
</dbReference>
<evidence type="ECO:0000313" key="3">
    <source>
        <dbReference type="EMBL" id="ACU69443.1"/>
    </source>
</evidence>
<feature type="domain" description="NACHT" evidence="2">
    <location>
        <begin position="570"/>
        <end position="714"/>
    </location>
</feature>